<name>A0A8T0ILZ3_CERPU</name>
<dbReference type="InterPro" id="IPR046955">
    <property type="entry name" value="PHR1-like"/>
</dbReference>
<feature type="region of interest" description="Disordered" evidence="4">
    <location>
        <begin position="1"/>
        <end position="70"/>
    </location>
</feature>
<proteinExistence type="predicted"/>
<dbReference type="InterPro" id="IPR006447">
    <property type="entry name" value="Myb_dom_plants"/>
</dbReference>
<gene>
    <name evidence="6" type="ORF">KC19_3G173300</name>
</gene>
<feature type="domain" description="HTH myb-type" evidence="5">
    <location>
        <begin position="71"/>
        <end position="131"/>
    </location>
</feature>
<dbReference type="InterPro" id="IPR017930">
    <property type="entry name" value="Myb_dom"/>
</dbReference>
<dbReference type="PANTHER" id="PTHR31314">
    <property type="entry name" value="MYB FAMILY TRANSCRIPTION FACTOR PHL7-LIKE"/>
    <property type="match status" value="1"/>
</dbReference>
<evidence type="ECO:0000313" key="7">
    <source>
        <dbReference type="Proteomes" id="UP000822688"/>
    </source>
</evidence>
<dbReference type="NCBIfam" id="TIGR01557">
    <property type="entry name" value="myb_SHAQKYF"/>
    <property type="match status" value="1"/>
</dbReference>
<dbReference type="PROSITE" id="PS51294">
    <property type="entry name" value="HTH_MYB"/>
    <property type="match status" value="1"/>
</dbReference>
<keyword evidence="2" id="KW-0804">Transcription</keyword>
<dbReference type="InterPro" id="IPR009057">
    <property type="entry name" value="Homeodomain-like_sf"/>
</dbReference>
<evidence type="ECO:0000256" key="1">
    <source>
        <dbReference type="ARBA" id="ARBA00023015"/>
    </source>
</evidence>
<dbReference type="Pfam" id="PF00249">
    <property type="entry name" value="Myb_DNA-binding"/>
    <property type="match status" value="1"/>
</dbReference>
<dbReference type="Proteomes" id="UP000822688">
    <property type="component" value="Chromosome 3"/>
</dbReference>
<reference evidence="6" key="1">
    <citation type="submission" date="2020-06" db="EMBL/GenBank/DDBJ databases">
        <title>WGS assembly of Ceratodon purpureus strain R40.</title>
        <authorList>
            <person name="Carey S.B."/>
            <person name="Jenkins J."/>
            <person name="Shu S."/>
            <person name="Lovell J.T."/>
            <person name="Sreedasyam A."/>
            <person name="Maumus F."/>
            <person name="Tiley G.P."/>
            <person name="Fernandez-Pozo N."/>
            <person name="Barry K."/>
            <person name="Chen C."/>
            <person name="Wang M."/>
            <person name="Lipzen A."/>
            <person name="Daum C."/>
            <person name="Saski C.A."/>
            <person name="Payton A.C."/>
            <person name="Mcbreen J.C."/>
            <person name="Conrad R.E."/>
            <person name="Kollar L.M."/>
            <person name="Olsson S."/>
            <person name="Huttunen S."/>
            <person name="Landis J.B."/>
            <person name="Wickett N.J."/>
            <person name="Johnson M.G."/>
            <person name="Rensing S.A."/>
            <person name="Grimwood J."/>
            <person name="Schmutz J."/>
            <person name="Mcdaniel S.F."/>
        </authorList>
    </citation>
    <scope>NUCLEOTIDE SEQUENCE</scope>
    <source>
        <strain evidence="6">R40</strain>
    </source>
</reference>
<evidence type="ECO:0000256" key="4">
    <source>
        <dbReference type="SAM" id="MobiDB-lite"/>
    </source>
</evidence>
<evidence type="ECO:0000256" key="2">
    <source>
        <dbReference type="ARBA" id="ARBA00023163"/>
    </source>
</evidence>
<keyword evidence="3" id="KW-0539">Nucleus</keyword>
<organism evidence="6 7">
    <name type="scientific">Ceratodon purpureus</name>
    <name type="common">Fire moss</name>
    <name type="synonym">Dicranum purpureum</name>
    <dbReference type="NCBI Taxonomy" id="3225"/>
    <lineage>
        <taxon>Eukaryota</taxon>
        <taxon>Viridiplantae</taxon>
        <taxon>Streptophyta</taxon>
        <taxon>Embryophyta</taxon>
        <taxon>Bryophyta</taxon>
        <taxon>Bryophytina</taxon>
        <taxon>Bryopsida</taxon>
        <taxon>Dicranidae</taxon>
        <taxon>Pseudoditrichales</taxon>
        <taxon>Ditrichaceae</taxon>
        <taxon>Ceratodon</taxon>
    </lineage>
</organism>
<feature type="compositionally biased region" description="Polar residues" evidence="4">
    <location>
        <begin position="164"/>
        <end position="174"/>
    </location>
</feature>
<keyword evidence="7" id="KW-1185">Reference proteome</keyword>
<dbReference type="SUPFAM" id="SSF46689">
    <property type="entry name" value="Homeodomain-like"/>
    <property type="match status" value="1"/>
</dbReference>
<feature type="compositionally biased region" description="Polar residues" evidence="4">
    <location>
        <begin position="131"/>
        <end position="147"/>
    </location>
</feature>
<dbReference type="PANTHER" id="PTHR31314:SF188">
    <property type="entry name" value="TRANSCRIPTION FACTOR KAN2 ISOFORM X1-RELATED"/>
    <property type="match status" value="1"/>
</dbReference>
<comment type="caution">
    <text evidence="6">The sequence shown here is derived from an EMBL/GenBank/DDBJ whole genome shotgun (WGS) entry which is preliminary data.</text>
</comment>
<accession>A0A8T0ILZ3</accession>
<evidence type="ECO:0000259" key="5">
    <source>
        <dbReference type="PROSITE" id="PS51294"/>
    </source>
</evidence>
<keyword evidence="1" id="KW-0805">Transcription regulation</keyword>
<evidence type="ECO:0000256" key="3">
    <source>
        <dbReference type="ARBA" id="ARBA00023242"/>
    </source>
</evidence>
<feature type="region of interest" description="Disordered" evidence="4">
    <location>
        <begin position="164"/>
        <end position="183"/>
    </location>
</feature>
<dbReference type="AlphaFoldDB" id="A0A8T0ILZ3"/>
<feature type="region of interest" description="Disordered" evidence="4">
    <location>
        <begin position="127"/>
        <end position="147"/>
    </location>
</feature>
<dbReference type="Gene3D" id="1.10.10.60">
    <property type="entry name" value="Homeodomain-like"/>
    <property type="match status" value="1"/>
</dbReference>
<evidence type="ECO:0000313" key="6">
    <source>
        <dbReference type="EMBL" id="KAG0583939.1"/>
    </source>
</evidence>
<sequence>MQGENENEAGRGCTPGEGSSPDRRCTLSADGMPGCSTVLFDSPNKSTATCRSAPPSLGARSGDGKTRRYLRSSEPRLKWTEELHQCFMRATAKLGGPEKATPKAILQEMNVRWLKIAHVKSHLQMYRNPKSGKSYNPRSDFSFQQAEESSEVWNSHAMDKDYQVSNSTQMQQPGSRHLMQESDSLEASWRSSQTRGSAVQHPIVTNVDVTTTAREHVYLASPAQINQIGQFGNVISQTSDHGDESRVGADFFKMAEVLLESRTNKSRDFETSDDVDIDRRQFLSDQILAGDADTARLYDSAEALAHNLLMAMRERKLLESRITQSSIGPHETHYDLAIIPEVPLDLTMSVGVPDRNPNVRSEILTLDLTEQLNRPHL</sequence>
<dbReference type="GO" id="GO:0003677">
    <property type="term" value="F:DNA binding"/>
    <property type="evidence" value="ECO:0007669"/>
    <property type="project" value="InterPro"/>
</dbReference>
<dbReference type="EMBL" id="CM026423">
    <property type="protein sequence ID" value="KAG0583939.1"/>
    <property type="molecule type" value="Genomic_DNA"/>
</dbReference>
<protein>
    <recommendedName>
        <fullName evidence="5">HTH myb-type domain-containing protein</fullName>
    </recommendedName>
</protein>
<dbReference type="InterPro" id="IPR001005">
    <property type="entry name" value="SANT/Myb"/>
</dbReference>
<dbReference type="OrthoDB" id="551907at2759"/>
<dbReference type="GO" id="GO:0003700">
    <property type="term" value="F:DNA-binding transcription factor activity"/>
    <property type="evidence" value="ECO:0007669"/>
    <property type="project" value="InterPro"/>
</dbReference>